<keyword evidence="2" id="KW-1185">Reference proteome</keyword>
<organism evidence="1 2">
    <name type="scientific">Antarcticirhabdus aurantiaca</name>
    <dbReference type="NCBI Taxonomy" id="2606717"/>
    <lineage>
        <taxon>Bacteria</taxon>
        <taxon>Pseudomonadati</taxon>
        <taxon>Pseudomonadota</taxon>
        <taxon>Alphaproteobacteria</taxon>
        <taxon>Hyphomicrobiales</taxon>
        <taxon>Aurantimonadaceae</taxon>
        <taxon>Antarcticirhabdus</taxon>
    </lineage>
</organism>
<name>A0ACD4NI36_9HYPH</name>
<proteinExistence type="predicted"/>
<evidence type="ECO:0000313" key="1">
    <source>
        <dbReference type="EMBL" id="WAJ26517.1"/>
    </source>
</evidence>
<dbReference type="Proteomes" id="UP001163223">
    <property type="component" value="Chromosome"/>
</dbReference>
<dbReference type="EMBL" id="CP113520">
    <property type="protein sequence ID" value="WAJ26517.1"/>
    <property type="molecule type" value="Genomic_DNA"/>
</dbReference>
<reference evidence="1" key="1">
    <citation type="submission" date="2022-11" db="EMBL/GenBank/DDBJ databases">
        <title>beta-Carotene-producing bacterium, Jeongeuplla avenae sp. nov., alleviates the salt stress of Arabidopsis seedlings.</title>
        <authorList>
            <person name="Jiang L."/>
            <person name="Lee J."/>
        </authorList>
    </citation>
    <scope>NUCLEOTIDE SEQUENCE</scope>
    <source>
        <strain evidence="1">DY_R2A_6</strain>
    </source>
</reference>
<sequence>MLLKALAGTAILGVALAMSGAARADDDLIDATNPEKLAEIIRGFGSARMDKAADETPAIRGRIEGNAFSVYFYGCNDQHEACQSINLTASWDMAGATTLDQVNAWNADKRFGRAYVDDEGNAIVETDINLAGSVTYENMEGDIDWWRIIMADFKANVIDVGNASQEEGEGEASPVPETPAATTPAPAAEAAPAQPSEPAPAATPATPAAPAEPSEPTSAATPAEGAAPQRSPFSIPRKPNPGN</sequence>
<evidence type="ECO:0000313" key="2">
    <source>
        <dbReference type="Proteomes" id="UP001163223"/>
    </source>
</evidence>
<accession>A0ACD4NI36</accession>
<protein>
    <submittedName>
        <fullName evidence="1">YbjN domain-containing protein</fullName>
    </submittedName>
</protein>
<gene>
    <name evidence="1" type="ORF">OXU80_16730</name>
</gene>